<reference evidence="5" key="1">
    <citation type="submission" date="2018-09" db="EMBL/GenBank/DDBJ databases">
        <title>Common duck and Muscovy duck high density SNP chip.</title>
        <authorList>
            <person name="Vignal A."/>
            <person name="Thebault N."/>
            <person name="Warren W.C."/>
        </authorList>
    </citation>
    <scope>NUCLEOTIDE SEQUENCE [LARGE SCALE GENOMIC DNA]</scope>
</reference>
<reference evidence="5" key="3">
    <citation type="submission" date="2025-09" db="UniProtKB">
        <authorList>
            <consortium name="Ensembl"/>
        </authorList>
    </citation>
    <scope>IDENTIFICATION</scope>
</reference>
<keyword evidence="6" id="KW-1185">Reference proteome</keyword>
<feature type="region of interest" description="Disordered" evidence="4">
    <location>
        <begin position="29"/>
        <end position="74"/>
    </location>
</feature>
<reference evidence="5" key="2">
    <citation type="submission" date="2025-08" db="UniProtKB">
        <authorList>
            <consortium name="Ensembl"/>
        </authorList>
    </citation>
    <scope>IDENTIFICATION</scope>
</reference>
<keyword evidence="2 3" id="KW-0175">Coiled coil</keyword>
<dbReference type="Ensembl" id="ENSCMMT00000018059.1">
    <property type="protein sequence ID" value="ENSCMMP00000016421.1"/>
    <property type="gene ID" value="ENSCMMG00000010434.1"/>
</dbReference>
<dbReference type="InterPro" id="IPR007327">
    <property type="entry name" value="TPD52"/>
</dbReference>
<evidence type="ECO:0000313" key="6">
    <source>
        <dbReference type="Proteomes" id="UP000694556"/>
    </source>
</evidence>
<name>A0A8C3C9T4_CAIMO</name>
<feature type="coiled-coil region" evidence="3">
    <location>
        <begin position="112"/>
        <end position="139"/>
    </location>
</feature>
<comment type="similarity">
    <text evidence="1">Belongs to the TPD52 family.</text>
</comment>
<evidence type="ECO:0000256" key="1">
    <source>
        <dbReference type="ARBA" id="ARBA00005702"/>
    </source>
</evidence>
<sequence>MAKSFVRYRRHGAVGGGAGPFLGGFSGLRRAKSCQPASSPAEDGDARGDGAAFPLGVVGPRGPGRSGTELEADINLNSPNKGLLADAMTDVPVDSSAAARTAAPEGLTAAEEEELRAEIAKVEEEIGTLRQVLAAKERHCGELKRKLGLTPLDGLKQNLSKSWHDVQVSNAYVKTSEKLGEWNDKVTQSDLYLSASSTLEDWNEKLTQSEAYKKTQETLSQAGQKTSAALSNVGSVISRKLGDMRAHPFSHSFSSYSIRHSISMPAMRNSATFKSFEDRVGTIKSRVVGSRENSTDGLHSPSGAGDKPPQDNAPF</sequence>
<evidence type="ECO:0000256" key="4">
    <source>
        <dbReference type="SAM" id="MobiDB-lite"/>
    </source>
</evidence>
<evidence type="ECO:0000256" key="3">
    <source>
        <dbReference type="SAM" id="Coils"/>
    </source>
</evidence>
<dbReference type="GO" id="GO:0005737">
    <property type="term" value="C:cytoplasm"/>
    <property type="evidence" value="ECO:0007669"/>
    <property type="project" value="TreeGrafter"/>
</dbReference>
<dbReference type="Proteomes" id="UP000694556">
    <property type="component" value="Chromosome 21"/>
</dbReference>
<evidence type="ECO:0000256" key="2">
    <source>
        <dbReference type="ARBA" id="ARBA00023054"/>
    </source>
</evidence>
<evidence type="ECO:0000313" key="5">
    <source>
        <dbReference type="Ensembl" id="ENSCMMP00000016421.1"/>
    </source>
</evidence>
<proteinExistence type="inferred from homology"/>
<feature type="region of interest" description="Disordered" evidence="4">
    <location>
        <begin position="284"/>
        <end position="315"/>
    </location>
</feature>
<accession>A0A8C3C9T4</accession>
<dbReference type="AlphaFoldDB" id="A0A8C3C9T4"/>
<feature type="compositionally biased region" description="Low complexity" evidence="4">
    <location>
        <begin position="49"/>
        <end position="58"/>
    </location>
</feature>
<organism evidence="5 6">
    <name type="scientific">Cairina moschata</name>
    <name type="common">Muscovy duck</name>
    <dbReference type="NCBI Taxonomy" id="8855"/>
    <lineage>
        <taxon>Eukaryota</taxon>
        <taxon>Metazoa</taxon>
        <taxon>Chordata</taxon>
        <taxon>Craniata</taxon>
        <taxon>Vertebrata</taxon>
        <taxon>Euteleostomi</taxon>
        <taxon>Archelosauria</taxon>
        <taxon>Archosauria</taxon>
        <taxon>Dinosauria</taxon>
        <taxon>Saurischia</taxon>
        <taxon>Theropoda</taxon>
        <taxon>Coelurosauria</taxon>
        <taxon>Aves</taxon>
        <taxon>Neognathae</taxon>
        <taxon>Galloanserae</taxon>
        <taxon>Anseriformes</taxon>
        <taxon>Anatidae</taxon>
        <taxon>Anatinae</taxon>
        <taxon>Cairina</taxon>
    </lineage>
</organism>
<dbReference type="Pfam" id="PF04201">
    <property type="entry name" value="TPD52"/>
    <property type="match status" value="2"/>
</dbReference>
<dbReference type="PANTHER" id="PTHR19307:SF13">
    <property type="entry name" value="TUMOR PROTEIN D54"/>
    <property type="match status" value="1"/>
</dbReference>
<protein>
    <submittedName>
        <fullName evidence="5">TPD52 like 2</fullName>
    </submittedName>
</protein>
<dbReference type="PANTHER" id="PTHR19307">
    <property type="entry name" value="TUMOR PROTEIN D52"/>
    <property type="match status" value="1"/>
</dbReference>